<sequence length="57" mass="6884">MLRVSDRNVRTFVPDFSTTLIEDSRQIVDTRDWKLVEVDRSMYTKQSESILREEYVE</sequence>
<dbReference type="Proteomes" id="UP000006004">
    <property type="component" value="Unassembled WGS sequence"/>
</dbReference>
<keyword evidence="2" id="KW-1185">Reference proteome</keyword>
<name>C5NUQ3_9BACL</name>
<dbReference type="RefSeq" id="WP_004263521.1">
    <property type="nucleotide sequence ID" value="NZ_ACDZ02000005.1"/>
</dbReference>
<organism evidence="1 2">
    <name type="scientific">Gemella haemolysans ATCC 10379</name>
    <dbReference type="NCBI Taxonomy" id="546270"/>
    <lineage>
        <taxon>Bacteria</taxon>
        <taxon>Bacillati</taxon>
        <taxon>Bacillota</taxon>
        <taxon>Bacilli</taxon>
        <taxon>Bacillales</taxon>
        <taxon>Gemellaceae</taxon>
        <taxon>Gemella</taxon>
    </lineage>
</organism>
<evidence type="ECO:0000313" key="1">
    <source>
        <dbReference type="EMBL" id="EER69097.1"/>
    </source>
</evidence>
<comment type="caution">
    <text evidence="1">The sequence shown here is derived from an EMBL/GenBank/DDBJ whole genome shotgun (WGS) entry which is preliminary data.</text>
</comment>
<accession>C5NUQ3</accession>
<dbReference type="EMBL" id="ACDZ02000005">
    <property type="protein sequence ID" value="EER69097.1"/>
    <property type="molecule type" value="Genomic_DNA"/>
</dbReference>
<gene>
    <name evidence="1" type="ORF">GEMHA0001_1279</name>
</gene>
<evidence type="ECO:0000313" key="2">
    <source>
        <dbReference type="Proteomes" id="UP000006004"/>
    </source>
</evidence>
<dbReference type="OrthoDB" id="9794601at2"/>
<dbReference type="GeneID" id="93289104"/>
<dbReference type="AlphaFoldDB" id="C5NUQ3"/>
<proteinExistence type="predicted"/>
<reference evidence="1" key="1">
    <citation type="submission" date="2009-01" db="EMBL/GenBank/DDBJ databases">
        <authorList>
            <person name="Fulton L."/>
            <person name="Clifton S."/>
            <person name="Chinwalla A.T."/>
            <person name="Mitreva M."/>
            <person name="Sodergren E."/>
            <person name="Weinstock G."/>
            <person name="Clifton S."/>
            <person name="Dooling D.J."/>
            <person name="Fulton B."/>
            <person name="Minx P."/>
            <person name="Pepin K.H."/>
            <person name="Johnson M."/>
            <person name="Bhonagiri V."/>
            <person name="Nash W.E."/>
            <person name="Mardis E.R."/>
            <person name="Wilson R.K."/>
        </authorList>
    </citation>
    <scope>NUCLEOTIDE SEQUENCE [LARGE SCALE GENOMIC DNA]</scope>
    <source>
        <strain evidence="1">ATCC 10379</strain>
    </source>
</reference>
<reference evidence="1" key="2">
    <citation type="submission" date="2009-06" db="EMBL/GenBank/DDBJ databases">
        <authorList>
            <person name="Sebastian Y."/>
            <person name="Madupu R."/>
            <person name="Durkin A.S."/>
            <person name="Torralba M."/>
            <person name="Methe B."/>
            <person name="Sutton G.G."/>
            <person name="Strausberg R.L."/>
            <person name="Nelson K.E."/>
        </authorList>
    </citation>
    <scope>NUCLEOTIDE SEQUENCE [LARGE SCALE GENOMIC DNA]</scope>
    <source>
        <strain evidence="1">ATCC 10379</strain>
    </source>
</reference>
<protein>
    <submittedName>
        <fullName evidence="1">Uncharacterized protein</fullName>
    </submittedName>
</protein>